<sequence>MKRTPELQIQLGTITNAAIQIYEVEKQHGKVSRLFIQQMESYKLPLLRIIAADNELKHYASRELAALNASIEYAKTGDKCVRKRMITEFKAAERVATRLWKEIED</sequence>
<evidence type="ECO:0000313" key="2">
    <source>
        <dbReference type="Proteomes" id="UP000287910"/>
    </source>
</evidence>
<dbReference type="Proteomes" id="UP000287910">
    <property type="component" value="Unassembled WGS sequence"/>
</dbReference>
<protein>
    <submittedName>
        <fullName evidence="1">Uncharacterized protein</fullName>
    </submittedName>
</protein>
<dbReference type="EMBL" id="RYYR01000017">
    <property type="protein sequence ID" value="RUL51102.1"/>
    <property type="molecule type" value="Genomic_DNA"/>
</dbReference>
<gene>
    <name evidence="1" type="ORF">EK386_12905</name>
</gene>
<proteinExistence type="predicted"/>
<name>A0A432LAD8_9BACI</name>
<reference evidence="1 2" key="1">
    <citation type="submission" date="2018-12" db="EMBL/GenBank/DDBJ databases">
        <title>Lysinibacillus antri sp. nov., isolated from a cave soil.</title>
        <authorList>
            <person name="Narsing Rao M.P."/>
            <person name="Zhang H."/>
            <person name="Dong Z.-Y."/>
            <person name="Niu X.-K."/>
            <person name="Zhang K."/>
            <person name="Fang B.-Z."/>
            <person name="Kang Y.-Q."/>
            <person name="Xiao M."/>
            <person name="Li W.-J."/>
        </authorList>
    </citation>
    <scope>NUCLEOTIDE SEQUENCE [LARGE SCALE GENOMIC DNA]</scope>
    <source>
        <strain evidence="1 2">SYSU K30002</strain>
    </source>
</reference>
<accession>A0A432LAD8</accession>
<keyword evidence="2" id="KW-1185">Reference proteome</keyword>
<dbReference type="RefSeq" id="WP_126659591.1">
    <property type="nucleotide sequence ID" value="NZ_RYYR01000017.1"/>
</dbReference>
<evidence type="ECO:0000313" key="1">
    <source>
        <dbReference type="EMBL" id="RUL51102.1"/>
    </source>
</evidence>
<organism evidence="1 2">
    <name type="scientific">Lysinibacillus antri</name>
    <dbReference type="NCBI Taxonomy" id="2498145"/>
    <lineage>
        <taxon>Bacteria</taxon>
        <taxon>Bacillati</taxon>
        <taxon>Bacillota</taxon>
        <taxon>Bacilli</taxon>
        <taxon>Bacillales</taxon>
        <taxon>Bacillaceae</taxon>
        <taxon>Lysinibacillus</taxon>
    </lineage>
</organism>
<comment type="caution">
    <text evidence="1">The sequence shown here is derived from an EMBL/GenBank/DDBJ whole genome shotgun (WGS) entry which is preliminary data.</text>
</comment>
<dbReference type="AlphaFoldDB" id="A0A432LAD8"/>